<feature type="non-terminal residue" evidence="1">
    <location>
        <position position="1"/>
    </location>
</feature>
<dbReference type="SMART" id="SM00718">
    <property type="entry name" value="DM4_12"/>
    <property type="match status" value="1"/>
</dbReference>
<protein>
    <submittedName>
        <fullName evidence="1">Uncharacterized protein</fullName>
    </submittedName>
</protein>
<dbReference type="Pfam" id="PF07841">
    <property type="entry name" value="DM4_12"/>
    <property type="match status" value="1"/>
</dbReference>
<accession>A0ABN7PM05</accession>
<dbReference type="Proteomes" id="UP001153148">
    <property type="component" value="Unassembled WGS sequence"/>
</dbReference>
<organism evidence="1 2">
    <name type="scientific">Timema podura</name>
    <name type="common">Walking stick</name>
    <dbReference type="NCBI Taxonomy" id="61482"/>
    <lineage>
        <taxon>Eukaryota</taxon>
        <taxon>Metazoa</taxon>
        <taxon>Ecdysozoa</taxon>
        <taxon>Arthropoda</taxon>
        <taxon>Hexapoda</taxon>
        <taxon>Insecta</taxon>
        <taxon>Pterygota</taxon>
        <taxon>Neoptera</taxon>
        <taxon>Polyneoptera</taxon>
        <taxon>Phasmatodea</taxon>
        <taxon>Timematodea</taxon>
        <taxon>Timematoidea</taxon>
        <taxon>Timematidae</taxon>
        <taxon>Timema</taxon>
    </lineage>
</organism>
<dbReference type="InterPro" id="IPR006631">
    <property type="entry name" value="DM4_12"/>
</dbReference>
<dbReference type="PANTHER" id="PTHR21398">
    <property type="entry name" value="AGAP007094-PA"/>
    <property type="match status" value="1"/>
</dbReference>
<dbReference type="PANTHER" id="PTHR21398:SF6">
    <property type="entry name" value="AGAP007094-PA"/>
    <property type="match status" value="1"/>
</dbReference>
<sequence>RFRFGLDGHACVLRTICETAASATVKELGVSAELLHVMFTPSSTDEVSNDLWQREYVSAEHVGNKRETACAYFYPECSVSLLDLISKSNLTSSTVETKD</sequence>
<keyword evidence="2" id="KW-1185">Reference proteome</keyword>
<evidence type="ECO:0000313" key="2">
    <source>
        <dbReference type="Proteomes" id="UP001153148"/>
    </source>
</evidence>
<dbReference type="EMBL" id="CAJPIN010074113">
    <property type="protein sequence ID" value="CAG2067729.1"/>
    <property type="molecule type" value="Genomic_DNA"/>
</dbReference>
<reference evidence="1" key="1">
    <citation type="submission" date="2021-03" db="EMBL/GenBank/DDBJ databases">
        <authorList>
            <person name="Tran Van P."/>
        </authorList>
    </citation>
    <scope>NUCLEOTIDE SEQUENCE</scope>
</reference>
<evidence type="ECO:0000313" key="1">
    <source>
        <dbReference type="EMBL" id="CAG2067729.1"/>
    </source>
</evidence>
<comment type="caution">
    <text evidence="1">The sequence shown here is derived from an EMBL/GenBank/DDBJ whole genome shotgun (WGS) entry which is preliminary data.</text>
</comment>
<proteinExistence type="predicted"/>
<name>A0ABN7PM05_TIMPD</name>
<gene>
    <name evidence="1" type="ORF">TPAB3V08_LOCUS14672</name>
</gene>